<name>A0ABN8MH80_9CNID</name>
<organism evidence="1 2">
    <name type="scientific">Porites evermanni</name>
    <dbReference type="NCBI Taxonomy" id="104178"/>
    <lineage>
        <taxon>Eukaryota</taxon>
        <taxon>Metazoa</taxon>
        <taxon>Cnidaria</taxon>
        <taxon>Anthozoa</taxon>
        <taxon>Hexacorallia</taxon>
        <taxon>Scleractinia</taxon>
        <taxon>Fungiina</taxon>
        <taxon>Poritidae</taxon>
        <taxon>Porites</taxon>
    </lineage>
</organism>
<dbReference type="EMBL" id="CALNXI010000547">
    <property type="protein sequence ID" value="CAH3029029.1"/>
    <property type="molecule type" value="Genomic_DNA"/>
</dbReference>
<keyword evidence="2" id="KW-1185">Reference proteome</keyword>
<dbReference type="Proteomes" id="UP001159427">
    <property type="component" value="Unassembled WGS sequence"/>
</dbReference>
<accession>A0ABN8MH80</accession>
<evidence type="ECO:0000313" key="1">
    <source>
        <dbReference type="EMBL" id="CAH3029029.1"/>
    </source>
</evidence>
<proteinExistence type="predicted"/>
<feature type="non-terminal residue" evidence="1">
    <location>
        <position position="199"/>
    </location>
</feature>
<comment type="caution">
    <text evidence="1">The sequence shown here is derived from an EMBL/GenBank/DDBJ whole genome shotgun (WGS) entry which is preliminary data.</text>
</comment>
<protein>
    <submittedName>
        <fullName evidence="1">Uncharacterized protein</fullName>
    </submittedName>
</protein>
<gene>
    <name evidence="1" type="ORF">PEVE_00035353</name>
</gene>
<sequence>MADMRGEQLMNERDYFHNLALRTNNEFHWSSYKLLQGAVSKVLERLIHKQLATYFDELNLLCKSQSRFRRMHSTEMAVTYFASRLAALTRLDLIGSCKCSVAGASCERGKGKCPNCLFGYAHRYKEPKSTNCGFYLGGTFIPKNSKKPKMDIPLSTSVIVGLWSIYSCKTSNHGDRCLVIKDCRFDSPSTICLHHLCKQ</sequence>
<evidence type="ECO:0000313" key="2">
    <source>
        <dbReference type="Proteomes" id="UP001159427"/>
    </source>
</evidence>
<reference evidence="1 2" key="1">
    <citation type="submission" date="2022-05" db="EMBL/GenBank/DDBJ databases">
        <authorList>
            <consortium name="Genoscope - CEA"/>
            <person name="William W."/>
        </authorList>
    </citation>
    <scope>NUCLEOTIDE SEQUENCE [LARGE SCALE GENOMIC DNA]</scope>
</reference>